<evidence type="ECO:0000259" key="3">
    <source>
        <dbReference type="Pfam" id="PF14432"/>
    </source>
</evidence>
<feature type="repeat" description="PPR" evidence="2">
    <location>
        <begin position="265"/>
        <end position="299"/>
    </location>
</feature>
<gene>
    <name evidence="4" type="ORF">KP509_15G002000</name>
</gene>
<sequence>MGRLIIRNAGRKARLAFTSAARRVSSSPPLCGSYADRENPVLFPGGGWNFQSSVNSFFSSAEPAGGDGKVLQLSPGEAHYKAQKNSHLIFKPLGVRIGPQEHPILYMRDMQMYSTSAVAGISTSEIIGPSDTSTETERGTDAAEVEPVAVESKLSFNPEHHKIGYAGVFGNFRRLIEEEDWEGAHAAHADIMSKGMRVNSNVWALVIQHVIAKKGLDSARHVWKLVQETNFQPNAFVGSHVIRMFNLLGSVDEANEVFSQLTRPNIYTWNAIISANAKHGQGDLAIKLYHQMVEVHGEPDDFVFVSVLKGCVGAGALDEAKVVHHHVTRTEYEPEAMVTSALLDTYAKCGTLEDVKREFELSSKQDPIAWSAAIAAYAQRGRPQEAFKLYQQMIQANVKPNNITFMGVLKACAKVGALQQGKTIHGHIIKCKLDKDVLIESNLIDMYAQCNSLVDAIEVYEKSAKKEVVVWNSMISAYAHFGRLHDAVEVYENMVKKSMEVNGPSYIALQKACISQYALDQGREFHKTSDYWDYFDKPEVGAAIIEMYAKCGGSLDEAHAVFKKLPKGDSLPWCALIAAHTHQGDGIGALKLFKQMQQDGICPDANIFGAALNAASLMTDLSEGKLIHEQVKDKGLESEPIVSRALIDMYTKFKSFGEAKQIFDTVQNNEAVEALMAGFARYGCSKEALNFYEELKVADIELSNSVYASLLKACQGGSSLESGIAIHDHIKGRGLVTDPFVCSALINMYSEFGELEQACMVFDSVKPNLFTGNAMLHALVKHDQHEAAFHLFHEMQQEGLDVNEATLLPLLKACTKTGCLNHGKHLHALIIERDLEANQVLARALIGMYSKLEGIEEARNHFKKMPVQDPATWKFWLDIVAHKKGFSSALECLQDVKEKEKPHVAIFDPLLAACSEEALVDEGYALLKMMKDKYDVTPTASQYAQFVALLEHMGRFNEAAKLIEGLSLPNNVDSWASFLVSYRQHASLGNPHAFNDDDILSDVYINERSRAEATKLHVLHRALEAWKNPGVAVIEEQTEVILAHRAELTAKIEKMKMYFKDGRRLIKRSPNSDKAKEEALCGHCEKLAIAFGLLNTPPGTTLRVSKNLRVCADCHNATKIISKIEKRDIIIRDAYRIHHFKAGECSCNDFY</sequence>
<dbReference type="OMA" id="VQTHENM"/>
<dbReference type="NCBIfam" id="TIGR00756">
    <property type="entry name" value="PPR"/>
    <property type="match status" value="5"/>
</dbReference>
<dbReference type="InterPro" id="IPR032867">
    <property type="entry name" value="DYW_dom"/>
</dbReference>
<organism evidence="4 5">
    <name type="scientific">Ceratopteris richardii</name>
    <name type="common">Triangle waterfern</name>
    <dbReference type="NCBI Taxonomy" id="49495"/>
    <lineage>
        <taxon>Eukaryota</taxon>
        <taxon>Viridiplantae</taxon>
        <taxon>Streptophyta</taxon>
        <taxon>Embryophyta</taxon>
        <taxon>Tracheophyta</taxon>
        <taxon>Polypodiopsida</taxon>
        <taxon>Polypodiidae</taxon>
        <taxon>Polypodiales</taxon>
        <taxon>Pteridineae</taxon>
        <taxon>Pteridaceae</taxon>
        <taxon>Parkerioideae</taxon>
        <taxon>Ceratopteris</taxon>
    </lineage>
</organism>
<feature type="repeat" description="PPR" evidence="2">
    <location>
        <begin position="366"/>
        <end position="400"/>
    </location>
</feature>
<evidence type="ECO:0000256" key="1">
    <source>
        <dbReference type="ARBA" id="ARBA00022737"/>
    </source>
</evidence>
<dbReference type="InterPro" id="IPR046960">
    <property type="entry name" value="PPR_At4g14850-like_plant"/>
</dbReference>
<dbReference type="Gene3D" id="1.25.40.10">
    <property type="entry name" value="Tetratricopeptide repeat domain"/>
    <property type="match status" value="5"/>
</dbReference>
<dbReference type="Pfam" id="PF14432">
    <property type="entry name" value="DYW_deaminase"/>
    <property type="match status" value="1"/>
</dbReference>
<name>A0A8T2T1E1_CERRI</name>
<dbReference type="EMBL" id="CM035420">
    <property type="protein sequence ID" value="KAH7403944.1"/>
    <property type="molecule type" value="Genomic_DNA"/>
</dbReference>
<dbReference type="FunFam" id="1.25.40.10:FF:000031">
    <property type="entry name" value="Pentatricopeptide repeat-containing protein mitochondrial"/>
    <property type="match status" value="1"/>
</dbReference>
<evidence type="ECO:0000256" key="2">
    <source>
        <dbReference type="PROSITE-ProRule" id="PRU00708"/>
    </source>
</evidence>
<dbReference type="PANTHER" id="PTHR24015:SF548">
    <property type="entry name" value="OS08G0340900 PROTEIN"/>
    <property type="match status" value="1"/>
</dbReference>
<evidence type="ECO:0000313" key="5">
    <source>
        <dbReference type="Proteomes" id="UP000825935"/>
    </source>
</evidence>
<feature type="repeat" description="PPR" evidence="2">
    <location>
        <begin position="569"/>
        <end position="603"/>
    </location>
</feature>
<dbReference type="Pfam" id="PF01535">
    <property type="entry name" value="PPR"/>
    <property type="match status" value="3"/>
</dbReference>
<dbReference type="OrthoDB" id="1882374at2759"/>
<dbReference type="InterPro" id="IPR002885">
    <property type="entry name" value="PPR_rpt"/>
</dbReference>
<dbReference type="GO" id="GO:0003723">
    <property type="term" value="F:RNA binding"/>
    <property type="evidence" value="ECO:0007669"/>
    <property type="project" value="InterPro"/>
</dbReference>
<dbReference type="AlphaFoldDB" id="A0A8T2T1E1"/>
<feature type="domain" description="DYW" evidence="3">
    <location>
        <begin position="1072"/>
        <end position="1151"/>
    </location>
</feature>
<comment type="caution">
    <text evidence="4">The sequence shown here is derived from an EMBL/GenBank/DDBJ whole genome shotgun (WGS) entry which is preliminary data.</text>
</comment>
<dbReference type="PANTHER" id="PTHR24015">
    <property type="entry name" value="OS07G0578800 PROTEIN-RELATED"/>
    <property type="match status" value="1"/>
</dbReference>
<keyword evidence="1" id="KW-0677">Repeat</keyword>
<dbReference type="GO" id="GO:0009451">
    <property type="term" value="P:RNA modification"/>
    <property type="evidence" value="ECO:0007669"/>
    <property type="project" value="InterPro"/>
</dbReference>
<dbReference type="Pfam" id="PF13041">
    <property type="entry name" value="PPR_2"/>
    <property type="match status" value="4"/>
</dbReference>
<protein>
    <recommendedName>
        <fullName evidence="3">DYW domain-containing protein</fullName>
    </recommendedName>
</protein>
<dbReference type="InterPro" id="IPR011990">
    <property type="entry name" value="TPR-like_helical_dom_sf"/>
</dbReference>
<proteinExistence type="predicted"/>
<evidence type="ECO:0000313" key="4">
    <source>
        <dbReference type="EMBL" id="KAH7403944.1"/>
    </source>
</evidence>
<reference evidence="4" key="1">
    <citation type="submission" date="2021-08" db="EMBL/GenBank/DDBJ databases">
        <title>WGS assembly of Ceratopteris richardii.</title>
        <authorList>
            <person name="Marchant D.B."/>
            <person name="Chen G."/>
            <person name="Jenkins J."/>
            <person name="Shu S."/>
            <person name="Leebens-Mack J."/>
            <person name="Grimwood J."/>
            <person name="Schmutz J."/>
            <person name="Soltis P."/>
            <person name="Soltis D."/>
            <person name="Chen Z.-H."/>
        </authorList>
    </citation>
    <scope>NUCLEOTIDE SEQUENCE</scope>
    <source>
        <strain evidence="4">Whitten #5841</strain>
        <tissue evidence="4">Leaf</tissue>
    </source>
</reference>
<feature type="repeat" description="PPR" evidence="2">
    <location>
        <begin position="768"/>
        <end position="802"/>
    </location>
</feature>
<feature type="repeat" description="PPR" evidence="2">
    <location>
        <begin position="467"/>
        <end position="501"/>
    </location>
</feature>
<accession>A0A8T2T1E1</accession>
<dbReference type="PROSITE" id="PS51375">
    <property type="entry name" value="PPR"/>
    <property type="match status" value="5"/>
</dbReference>
<keyword evidence="5" id="KW-1185">Reference proteome</keyword>
<dbReference type="Proteomes" id="UP000825935">
    <property type="component" value="Chromosome 15"/>
</dbReference>
<dbReference type="GO" id="GO:0008270">
    <property type="term" value="F:zinc ion binding"/>
    <property type="evidence" value="ECO:0007669"/>
    <property type="project" value="InterPro"/>
</dbReference>
<dbReference type="SUPFAM" id="SSF48452">
    <property type="entry name" value="TPR-like"/>
    <property type="match status" value="1"/>
</dbReference>